<dbReference type="InterPro" id="IPR036390">
    <property type="entry name" value="WH_DNA-bd_sf"/>
</dbReference>
<dbReference type="PRINTS" id="PR00598">
    <property type="entry name" value="HTHMARR"/>
</dbReference>
<sequence length="166" mass="18164">MTQRGPVSREEPHPVAPRTRTAFLVRLLSNTLSQQVERALKPLSLTQAQLAALAQLTFSEEGWLSGAELGRRAGVTAQAMSGAITDLERRGLVRRSPHPTQGRIQRVHLTEDGAQLLDRAQQLTEPVDARALALLTESEREQFRSLLLRVMTGSGCALTAEHVPGE</sequence>
<comment type="caution">
    <text evidence="2">The sequence shown here is derived from an EMBL/GenBank/DDBJ whole genome shotgun (WGS) entry which is preliminary data.</text>
</comment>
<dbReference type="Gene3D" id="1.10.10.10">
    <property type="entry name" value="Winged helix-like DNA-binding domain superfamily/Winged helix DNA-binding domain"/>
    <property type="match status" value="1"/>
</dbReference>
<dbReference type="PANTHER" id="PTHR33164">
    <property type="entry name" value="TRANSCRIPTIONAL REGULATOR, MARR FAMILY"/>
    <property type="match status" value="1"/>
</dbReference>
<evidence type="ECO:0000313" key="2">
    <source>
        <dbReference type="EMBL" id="GAA2690484.1"/>
    </source>
</evidence>
<dbReference type="SUPFAM" id="SSF46785">
    <property type="entry name" value="Winged helix' DNA-binding domain"/>
    <property type="match status" value="1"/>
</dbReference>
<accession>A0ABP6FEW9</accession>
<feature type="domain" description="HTH marR-type" evidence="1">
    <location>
        <begin position="18"/>
        <end position="152"/>
    </location>
</feature>
<dbReference type="SMART" id="SM00347">
    <property type="entry name" value="HTH_MARR"/>
    <property type="match status" value="1"/>
</dbReference>
<protein>
    <recommendedName>
        <fullName evidence="1">HTH marR-type domain-containing protein</fullName>
    </recommendedName>
</protein>
<evidence type="ECO:0000313" key="3">
    <source>
        <dbReference type="Proteomes" id="UP001500994"/>
    </source>
</evidence>
<name>A0ABP6FEW9_9ACTN</name>
<dbReference type="PANTHER" id="PTHR33164:SF43">
    <property type="entry name" value="HTH-TYPE TRANSCRIPTIONAL REPRESSOR YETL"/>
    <property type="match status" value="1"/>
</dbReference>
<dbReference type="Pfam" id="PF12802">
    <property type="entry name" value="MarR_2"/>
    <property type="match status" value="1"/>
</dbReference>
<keyword evidence="3" id="KW-1185">Reference proteome</keyword>
<reference evidence="3" key="1">
    <citation type="journal article" date="2019" name="Int. J. Syst. Evol. Microbiol.">
        <title>The Global Catalogue of Microorganisms (GCM) 10K type strain sequencing project: providing services to taxonomists for standard genome sequencing and annotation.</title>
        <authorList>
            <consortium name="The Broad Institute Genomics Platform"/>
            <consortium name="The Broad Institute Genome Sequencing Center for Infectious Disease"/>
            <person name="Wu L."/>
            <person name="Ma J."/>
        </authorList>
    </citation>
    <scope>NUCLEOTIDE SEQUENCE [LARGE SCALE GENOMIC DNA]</scope>
    <source>
        <strain evidence="3">JCM 16374</strain>
    </source>
</reference>
<proteinExistence type="predicted"/>
<evidence type="ECO:0000259" key="1">
    <source>
        <dbReference type="PROSITE" id="PS50995"/>
    </source>
</evidence>
<dbReference type="EMBL" id="BAAARK010000052">
    <property type="protein sequence ID" value="GAA2690484.1"/>
    <property type="molecule type" value="Genomic_DNA"/>
</dbReference>
<dbReference type="InterPro" id="IPR036388">
    <property type="entry name" value="WH-like_DNA-bd_sf"/>
</dbReference>
<dbReference type="InterPro" id="IPR000835">
    <property type="entry name" value="HTH_MarR-typ"/>
</dbReference>
<dbReference type="Proteomes" id="UP001500994">
    <property type="component" value="Unassembled WGS sequence"/>
</dbReference>
<gene>
    <name evidence="2" type="ORF">GCM10009864_75780</name>
</gene>
<dbReference type="InterPro" id="IPR039422">
    <property type="entry name" value="MarR/SlyA-like"/>
</dbReference>
<dbReference type="PROSITE" id="PS50995">
    <property type="entry name" value="HTH_MARR_2"/>
    <property type="match status" value="1"/>
</dbReference>
<organism evidence="2 3">
    <name type="scientific">Streptomyces lunalinharesii</name>
    <dbReference type="NCBI Taxonomy" id="333384"/>
    <lineage>
        <taxon>Bacteria</taxon>
        <taxon>Bacillati</taxon>
        <taxon>Actinomycetota</taxon>
        <taxon>Actinomycetes</taxon>
        <taxon>Kitasatosporales</taxon>
        <taxon>Streptomycetaceae</taxon>
        <taxon>Streptomyces</taxon>
    </lineage>
</organism>